<keyword evidence="8" id="KW-1160">Virus entry into host cell</keyword>
<dbReference type="Proteomes" id="UP000203191">
    <property type="component" value="Segment"/>
</dbReference>
<feature type="domain" description="Right handed beta helix" evidence="13">
    <location>
        <begin position="435"/>
        <end position="566"/>
    </location>
</feature>
<name>V5YUX4_9CAUD</name>
<evidence type="ECO:0000259" key="12">
    <source>
        <dbReference type="Pfam" id="PF03906"/>
    </source>
</evidence>
<keyword evidence="3" id="KW-1235">Degradation of host cell envelope components during virus entry</keyword>
<comment type="similarity">
    <text evidence="9">In the N-terminal section; belongs to the Teseptimavirus fiber family.</text>
</comment>
<evidence type="ECO:0000256" key="11">
    <source>
        <dbReference type="ARBA" id="ARBA00035731"/>
    </source>
</evidence>
<evidence type="ECO:0000256" key="2">
    <source>
        <dbReference type="ARBA" id="ARBA00022581"/>
    </source>
</evidence>
<dbReference type="EMBL" id="AB775549">
    <property type="protein sequence ID" value="BAO20711.1"/>
    <property type="molecule type" value="Genomic_DNA"/>
</dbReference>
<evidence type="ECO:0000259" key="13">
    <source>
        <dbReference type="Pfam" id="PF13229"/>
    </source>
</evidence>
<evidence type="ECO:0000256" key="4">
    <source>
        <dbReference type="ARBA" id="ARBA00022732"/>
    </source>
</evidence>
<evidence type="ECO:0000256" key="7">
    <source>
        <dbReference type="ARBA" id="ARBA00023165"/>
    </source>
</evidence>
<dbReference type="OrthoDB" id="11196at10239"/>
<keyword evidence="5" id="KW-1161">Viral attachment to host cell</keyword>
<keyword evidence="15" id="KW-1185">Reference proteome</keyword>
<dbReference type="SUPFAM" id="SSF101967">
    <property type="entry name" value="Adhesin YadA, collagen-binding domain"/>
    <property type="match status" value="1"/>
</dbReference>
<evidence type="ECO:0000256" key="6">
    <source>
        <dbReference type="ARBA" id="ARBA00022844"/>
    </source>
</evidence>
<protein>
    <recommendedName>
        <fullName evidence="10">Probable tail spike protein</fullName>
    </recommendedName>
</protein>
<comment type="subcellular location">
    <subcellularLocation>
        <location evidence="1">Virion</location>
    </subcellularLocation>
</comment>
<evidence type="ECO:0000313" key="14">
    <source>
        <dbReference type="EMBL" id="BAO20711.1"/>
    </source>
</evidence>
<dbReference type="KEGG" id="vg:17825036"/>
<evidence type="ECO:0000256" key="5">
    <source>
        <dbReference type="ARBA" id="ARBA00022804"/>
    </source>
</evidence>
<evidence type="ECO:0000256" key="1">
    <source>
        <dbReference type="ARBA" id="ARBA00004328"/>
    </source>
</evidence>
<reference evidence="14 15" key="1">
    <citation type="journal article" date="2015" name="J Appl Environ Microbiol">
        <title>Complete Genome Sequence Analysis of Two Pseudomonas plecoglossicida Phages, Potential Therapeutic Agents.</title>
        <authorList>
            <person name="Kawato Y."/>
            <person name="Yasuike M."/>
            <person name="Nakamura Y."/>
            <person name="Shigenobu Y."/>
            <person name="Fujiwara A."/>
            <person name="Sano M."/>
            <person name="Nakai T."/>
        </authorList>
    </citation>
    <scope>NUCLEOTIDE SEQUENCE [LARGE SCALE GENOMIC DNA]</scope>
</reference>
<proteinExistence type="inferred from homology"/>
<dbReference type="SMART" id="SM00710">
    <property type="entry name" value="PbH1"/>
    <property type="match status" value="6"/>
</dbReference>
<dbReference type="InterPro" id="IPR006626">
    <property type="entry name" value="PbH1"/>
</dbReference>
<keyword evidence="4" id="KW-1227">Viral tail protein</keyword>
<organism evidence="14 15">
    <name type="scientific">Pseudomonas phage PPpW-4</name>
    <dbReference type="NCBI Taxonomy" id="1279083"/>
    <lineage>
        <taxon>Viruses</taxon>
        <taxon>Duplodnaviria</taxon>
        <taxon>Heunggongvirae</taxon>
        <taxon>Uroviricota</taxon>
        <taxon>Caudoviricetes</taxon>
        <taxon>Autographivirales</taxon>
        <taxon>Autotranscriptaviridae</taxon>
        <taxon>Studiervirinae</taxon>
        <taxon>Phutvirus</taxon>
        <taxon>Phutvirus PPpW4</taxon>
    </lineage>
</organism>
<accession>V5YUX4</accession>
<dbReference type="RefSeq" id="YP_008873171.1">
    <property type="nucleotide sequence ID" value="NC_023005.1"/>
</dbReference>
<dbReference type="InterPro" id="IPR039448">
    <property type="entry name" value="Beta_helix"/>
</dbReference>
<dbReference type="GO" id="GO:0098996">
    <property type="term" value="P:symbiont entry into host cell via disruption of host cell glycocalyx"/>
    <property type="evidence" value="ECO:0007669"/>
    <property type="project" value="UniProtKB-KW"/>
</dbReference>
<keyword evidence="6" id="KW-0946">Virion</keyword>
<dbReference type="InterPro" id="IPR005604">
    <property type="entry name" value="Phage_T7_tail_fibre-like_N"/>
</dbReference>
<evidence type="ECO:0000256" key="3">
    <source>
        <dbReference type="ARBA" id="ARBA00022717"/>
    </source>
</evidence>
<dbReference type="Pfam" id="PF13229">
    <property type="entry name" value="Beta_helix"/>
    <property type="match status" value="1"/>
</dbReference>
<dbReference type="Gene3D" id="2.160.20.10">
    <property type="entry name" value="Single-stranded right-handed beta-helix, Pectin lyase-like"/>
    <property type="match status" value="1"/>
</dbReference>
<dbReference type="GeneID" id="17825036"/>
<keyword evidence="2" id="KW-0945">Host-virus interaction</keyword>
<dbReference type="InterPro" id="IPR012334">
    <property type="entry name" value="Pectin_lyas_fold"/>
</dbReference>
<dbReference type="Pfam" id="PF03906">
    <property type="entry name" value="Phage_T7_tail"/>
    <property type="match status" value="1"/>
</dbReference>
<dbReference type="GO" id="GO:0098015">
    <property type="term" value="C:virus tail"/>
    <property type="evidence" value="ECO:0007669"/>
    <property type="project" value="UniProtKB-KW"/>
</dbReference>
<keyword evidence="7" id="KW-1233">Viral attachment to host adhesion receptor</keyword>
<dbReference type="InterPro" id="IPR011050">
    <property type="entry name" value="Pectin_lyase_fold/virulence"/>
</dbReference>
<evidence type="ECO:0000256" key="8">
    <source>
        <dbReference type="ARBA" id="ARBA00023296"/>
    </source>
</evidence>
<evidence type="ECO:0000256" key="9">
    <source>
        <dbReference type="ARBA" id="ARBA00035636"/>
    </source>
</evidence>
<dbReference type="InterPro" id="IPR011049">
    <property type="entry name" value="Serralysin-like_metalloprot_C"/>
</dbReference>
<keyword evidence="11" id="KW-1238">Degradation of host capsule during virus entry</keyword>
<dbReference type="GO" id="GO:0098994">
    <property type="term" value="P:symbiont entry into host cell via disruption of host cell envelope"/>
    <property type="evidence" value="ECO:0007669"/>
    <property type="project" value="UniProtKB-KW"/>
</dbReference>
<sequence length="814" mass="87385">MATPKTVKTYPLDGVQKDFEIPFEYLARKFVVVTLIGPDRLPLVLNVDYRFTSRTVITVSRAWVPSEGYTLLEIRRMTSATERLVDFSDGSVLRASDLNTSSVQALHISEEGRDIATDTIGVDNDGNLDARGRQIKNLADGVAPGDAVNVRQVSEILANVAIQKRFLMPRMTHPFTRDDGSPLQLGDRYLNQSGGIEFIYVNGMWQANNLDGQIVSSSAGASNIGTLSGTLQDQLDDMAVYPDRFGPIGNGFTSDTAAVQAAIDYCATTGRPLLGRPGVRYKIDRVVVKPGLRHFDFSRSVIEANAPTSQNAKYGCVHFAGPVGGQQVSVEGCMFSAKIDMKNGSRIAMYLDAALNNDFINVEISGFVDHPTLNHYGIIAAEGTSYNRFTMCRITGVDGPAARGLLLDFLGKGVPFGGYFSHNGVAQPNINPCVGNLVSGCVFINGSYAINLLGSENCVISGCILRGQNHRGIYIAEGSCRNLVSGCQILDFSSTAVLIGYCGYSNHLIGNVFRRDALILRGEAVVNITTGARDNTVSDNEIHANTNYGVYLACGTPGCIVRGNRISGYYMAGVAVETDWLPIASRPAGAIYSRPNYAPPGEASPGAVRWAFISQTGITIQANRIGAGYPGRNVAAIYLANVNSNSNLQVANVALKDNVVEATSNVVHYLYVFEETVGRVVSNKLVGTSVINETPAPSKYVIPRGRLNFSQLLDNDGVTGLTVTVPNGLTTPTASWGDRLEFGNSGSMVLVTNFTDGADNQEILVRLTGSTTLVHSSGFLRLRGGANAVGLGTNSFVKLFRASGVWWEAWRVGL</sequence>
<dbReference type="Gene3D" id="2.150.10.10">
    <property type="entry name" value="Serralysin-like metalloprotease, C-terminal"/>
    <property type="match status" value="1"/>
</dbReference>
<feature type="domain" description="Bacteriophage T7 tail fibre protein-like N-terminal" evidence="12">
    <location>
        <begin position="3"/>
        <end position="130"/>
    </location>
</feature>
<dbReference type="GO" id="GO:0098671">
    <property type="term" value="P:adhesion receptor-mediated virion attachment to host cell"/>
    <property type="evidence" value="ECO:0007669"/>
    <property type="project" value="UniProtKB-KW"/>
</dbReference>
<evidence type="ECO:0000256" key="10">
    <source>
        <dbReference type="ARBA" id="ARBA00035728"/>
    </source>
</evidence>
<evidence type="ECO:0000313" key="15">
    <source>
        <dbReference type="Proteomes" id="UP000203191"/>
    </source>
</evidence>
<dbReference type="SUPFAM" id="SSF51126">
    <property type="entry name" value="Pectin lyase-like"/>
    <property type="match status" value="1"/>
</dbReference>